<gene>
    <name evidence="2" type="ORF">AALO17_15570</name>
</gene>
<dbReference type="GeneID" id="78478244"/>
<proteinExistence type="predicted"/>
<reference evidence="2 3" key="1">
    <citation type="journal article" date="2016" name="Gut Pathog.">
        <title>Whole genome sequencing of "Faecalibaculum rodentium" ALO17, isolated from C57BL/6J laboratory mouse feces.</title>
        <authorList>
            <person name="Lim S."/>
            <person name="Chang D.H."/>
            <person name="Ahn S."/>
            <person name="Kim B.C."/>
        </authorList>
    </citation>
    <scope>NUCLEOTIDE SEQUENCE [LARGE SCALE GENOMIC DNA]</scope>
    <source>
        <strain evidence="2 3">Alo17</strain>
    </source>
</reference>
<protein>
    <submittedName>
        <fullName evidence="2">Uncharacterized protein</fullName>
    </submittedName>
</protein>
<evidence type="ECO:0000313" key="3">
    <source>
        <dbReference type="Proteomes" id="UP000069771"/>
    </source>
</evidence>
<sequence>MKGKTDRKTKTDPQSASLKKPEYSSLEETLEPALDELCLMDDVYRKAAAIRLPEDKKKAFSILLHEAIFGQTLKPDKITVSFQTPIPNHADLMTGKNSILDMLIQVEGESVSVYDFIQYDIEPGRVLRYSEIASQFAVRAGKPCNDRLQTNCVFITNANHFKGTRLKIFPHDEPIRIMETVTGDKTTCFRFDIHQVFVNAGFRDDSFPGHLMQDLNEPDPENITIPLLQDMVKTIKRKKGAEAI</sequence>
<accession>A0A140DVL4</accession>
<name>A0A140DVL4_9FIRM</name>
<dbReference type="Proteomes" id="UP000069771">
    <property type="component" value="Chromosome"/>
</dbReference>
<feature type="compositionally biased region" description="Basic and acidic residues" evidence="1">
    <location>
        <begin position="1"/>
        <end position="11"/>
    </location>
</feature>
<dbReference type="EMBL" id="CP011391">
    <property type="protein sequence ID" value="AMK54691.1"/>
    <property type="molecule type" value="Genomic_DNA"/>
</dbReference>
<feature type="region of interest" description="Disordered" evidence="1">
    <location>
        <begin position="1"/>
        <end position="25"/>
    </location>
</feature>
<dbReference type="KEGG" id="fro:AALO17_15570"/>
<evidence type="ECO:0000256" key="1">
    <source>
        <dbReference type="SAM" id="MobiDB-lite"/>
    </source>
</evidence>
<dbReference type="RefSeq" id="WP_067557443.1">
    <property type="nucleotide sequence ID" value="NZ_CAMTBT010000011.1"/>
</dbReference>
<keyword evidence="3" id="KW-1185">Reference proteome</keyword>
<dbReference type="AlphaFoldDB" id="A0A140DVL4"/>
<dbReference type="STRING" id="1702221.AALO17_15570"/>
<organism evidence="2 3">
    <name type="scientific">Faecalibaculum rodentium</name>
    <dbReference type="NCBI Taxonomy" id="1702221"/>
    <lineage>
        <taxon>Bacteria</taxon>
        <taxon>Bacillati</taxon>
        <taxon>Bacillota</taxon>
        <taxon>Erysipelotrichia</taxon>
        <taxon>Erysipelotrichales</taxon>
        <taxon>Erysipelotrichaceae</taxon>
        <taxon>Faecalibaculum</taxon>
    </lineage>
</organism>
<evidence type="ECO:0000313" key="2">
    <source>
        <dbReference type="EMBL" id="AMK54691.1"/>
    </source>
</evidence>